<evidence type="ECO:0000256" key="2">
    <source>
        <dbReference type="SAM" id="MobiDB-lite"/>
    </source>
</evidence>
<name>A7TPG3_VANPO</name>
<keyword evidence="4" id="KW-1185">Reference proteome</keyword>
<evidence type="ECO:0000256" key="1">
    <source>
        <dbReference type="PROSITE-ProRule" id="PRU00023"/>
    </source>
</evidence>
<dbReference type="PROSITE" id="PS50088">
    <property type="entry name" value="ANK_REPEAT"/>
    <property type="match status" value="2"/>
</dbReference>
<dbReference type="SUPFAM" id="SSF48403">
    <property type="entry name" value="Ankyrin repeat"/>
    <property type="match status" value="1"/>
</dbReference>
<dbReference type="GeneID" id="5543963"/>
<dbReference type="FunCoup" id="A7TPG3">
    <property type="interactions" value="43"/>
</dbReference>
<dbReference type="Gene3D" id="1.25.40.20">
    <property type="entry name" value="Ankyrin repeat-containing domain"/>
    <property type="match status" value="1"/>
</dbReference>
<dbReference type="SMART" id="SM00248">
    <property type="entry name" value="ANK"/>
    <property type="match status" value="2"/>
</dbReference>
<dbReference type="HOGENOM" id="CLU_097653_0_0_1"/>
<protein>
    <submittedName>
        <fullName evidence="3">Uncharacterized protein</fullName>
    </submittedName>
</protein>
<dbReference type="GO" id="GO:0005737">
    <property type="term" value="C:cytoplasm"/>
    <property type="evidence" value="ECO:0007669"/>
    <property type="project" value="EnsemblFungi"/>
</dbReference>
<evidence type="ECO:0000313" key="3">
    <source>
        <dbReference type="EMBL" id="EDO15849.1"/>
    </source>
</evidence>
<dbReference type="InParanoid" id="A7TPG3"/>
<dbReference type="InterPro" id="IPR002110">
    <property type="entry name" value="Ankyrin_rpt"/>
</dbReference>
<dbReference type="Pfam" id="PF12796">
    <property type="entry name" value="Ank_2"/>
    <property type="match status" value="1"/>
</dbReference>
<gene>
    <name evidence="3" type="ORF">Kpol_507p11</name>
</gene>
<dbReference type="eggNOG" id="ENOG502S4CU">
    <property type="taxonomic scope" value="Eukaryota"/>
</dbReference>
<keyword evidence="1" id="KW-0040">ANK repeat</keyword>
<reference evidence="3 4" key="1">
    <citation type="journal article" date="2007" name="Proc. Natl. Acad. Sci. U.S.A.">
        <title>Independent sorting-out of thousands of duplicated gene pairs in two yeast species descended from a whole-genome duplication.</title>
        <authorList>
            <person name="Scannell D.R."/>
            <person name="Frank A.C."/>
            <person name="Conant G.C."/>
            <person name="Byrne K.P."/>
            <person name="Woolfit M."/>
            <person name="Wolfe K.H."/>
        </authorList>
    </citation>
    <scope>NUCLEOTIDE SEQUENCE [LARGE SCALE GENOMIC DNA]</scope>
    <source>
        <strain evidence="4">ATCC 22028 / DSM 70294 / BCRC 21397 / CBS 2163 / NBRC 10782 / NRRL Y-8283 / UCD 57-17</strain>
    </source>
</reference>
<feature type="repeat" description="ANK" evidence="1">
    <location>
        <begin position="85"/>
        <end position="123"/>
    </location>
</feature>
<evidence type="ECO:0000313" key="4">
    <source>
        <dbReference type="Proteomes" id="UP000000267"/>
    </source>
</evidence>
<dbReference type="Proteomes" id="UP000000267">
    <property type="component" value="Unassembled WGS sequence"/>
</dbReference>
<proteinExistence type="predicted"/>
<dbReference type="EMBL" id="DS480442">
    <property type="protein sequence ID" value="EDO15849.1"/>
    <property type="molecule type" value="Genomic_DNA"/>
</dbReference>
<accession>A7TPG3</accession>
<feature type="compositionally biased region" description="Acidic residues" evidence="2">
    <location>
        <begin position="159"/>
        <end position="181"/>
    </location>
</feature>
<dbReference type="AlphaFoldDB" id="A7TPG3"/>
<dbReference type="KEGG" id="vpo:Kpol_507p11"/>
<dbReference type="OrthoDB" id="9995210at2759"/>
<organism evidence="4">
    <name type="scientific">Vanderwaltozyma polyspora (strain ATCC 22028 / DSM 70294 / BCRC 21397 / CBS 2163 / NBRC 10782 / NRRL Y-8283 / UCD 57-17)</name>
    <name type="common">Kluyveromyces polysporus</name>
    <dbReference type="NCBI Taxonomy" id="436907"/>
    <lineage>
        <taxon>Eukaryota</taxon>
        <taxon>Fungi</taxon>
        <taxon>Dikarya</taxon>
        <taxon>Ascomycota</taxon>
        <taxon>Saccharomycotina</taxon>
        <taxon>Saccharomycetes</taxon>
        <taxon>Saccharomycetales</taxon>
        <taxon>Saccharomycetaceae</taxon>
        <taxon>Vanderwaltozyma</taxon>
    </lineage>
</organism>
<feature type="repeat" description="ANK" evidence="1">
    <location>
        <begin position="49"/>
        <end position="81"/>
    </location>
</feature>
<feature type="region of interest" description="Disordered" evidence="2">
    <location>
        <begin position="149"/>
        <end position="189"/>
    </location>
</feature>
<dbReference type="STRING" id="436907.A7TPG3"/>
<sequence>MSTEGASLSEQLLDLSRRNNVDLLDTILETLENDPEKIAGLINTSKDPFGNTALHLCCKYGSWEVLDKILDQEGDIEIDPKNTTDGDTPLHVTVRYSMEEPEHGTFIASNLIEVGSDPRIKNNSNQKPIDLIHGDELDDLIDLLQGAEIAADSRGTRDEEFEGEVVEEEEADDNDDGDNGDDGVKDTKK</sequence>
<dbReference type="OMA" id="HICAMYG"/>
<dbReference type="PhylomeDB" id="A7TPG3"/>
<dbReference type="RefSeq" id="XP_001643707.1">
    <property type="nucleotide sequence ID" value="XM_001643657.1"/>
</dbReference>
<dbReference type="InterPro" id="IPR036770">
    <property type="entry name" value="Ankyrin_rpt-contain_sf"/>
</dbReference>